<dbReference type="PATRIC" id="fig|158899.10.peg.481"/>
<dbReference type="GO" id="GO:0022857">
    <property type="term" value="F:transmembrane transporter activity"/>
    <property type="evidence" value="ECO:0007669"/>
    <property type="project" value="InterPro"/>
</dbReference>
<dbReference type="InterPro" id="IPR043429">
    <property type="entry name" value="ArtM/GltK/GlnP/TcyL/YhdX-like"/>
</dbReference>
<dbReference type="GO" id="GO:0006865">
    <property type="term" value="P:amino acid transport"/>
    <property type="evidence" value="ECO:0007669"/>
    <property type="project" value="TreeGrafter"/>
</dbReference>
<evidence type="ECO:0000313" key="11">
    <source>
        <dbReference type="Proteomes" id="UP000072421"/>
    </source>
</evidence>
<dbReference type="Gene3D" id="1.10.3720.10">
    <property type="entry name" value="MetI-like"/>
    <property type="match status" value="1"/>
</dbReference>
<keyword evidence="7 8" id="KW-0472">Membrane</keyword>
<dbReference type="OrthoDB" id="6534575at2"/>
<comment type="subcellular location">
    <subcellularLocation>
        <location evidence="1">Cell inner membrane</location>
        <topology evidence="1">Multi-pass membrane protein</topology>
    </subcellularLocation>
    <subcellularLocation>
        <location evidence="8">Cell membrane</location>
        <topology evidence="8">Multi-pass membrane protein</topology>
    </subcellularLocation>
</comment>
<evidence type="ECO:0000256" key="2">
    <source>
        <dbReference type="ARBA" id="ARBA00010072"/>
    </source>
</evidence>
<accession>A0A127P694</accession>
<dbReference type="NCBIfam" id="TIGR01726">
    <property type="entry name" value="HEQRo_perm_3TM"/>
    <property type="match status" value="1"/>
</dbReference>
<feature type="transmembrane region" description="Helical" evidence="8">
    <location>
        <begin position="101"/>
        <end position="117"/>
    </location>
</feature>
<feature type="transmembrane region" description="Helical" evidence="8">
    <location>
        <begin position="201"/>
        <end position="223"/>
    </location>
</feature>
<keyword evidence="5 8" id="KW-0812">Transmembrane</keyword>
<name>A0A127P694_9BURK</name>
<reference evidence="10 11" key="1">
    <citation type="submission" date="2015-11" db="EMBL/GenBank/DDBJ databases">
        <title>Exploring the genomic traits of fungus-feeding bacterial genus Collimonas.</title>
        <authorList>
            <person name="Song C."/>
            <person name="Schmidt R."/>
            <person name="de Jager V."/>
            <person name="Krzyzanowska D."/>
            <person name="Jongedijk E."/>
            <person name="Cankar K."/>
            <person name="Beekwilder J."/>
            <person name="van Veen A."/>
            <person name="de Boer W."/>
            <person name="van Veen J.A."/>
            <person name="Garbeva P."/>
        </authorList>
    </citation>
    <scope>NUCLEOTIDE SEQUENCE [LARGE SCALE GENOMIC DNA]</scope>
    <source>
        <strain evidence="10 11">Ter6</strain>
    </source>
</reference>
<evidence type="ECO:0000256" key="7">
    <source>
        <dbReference type="ARBA" id="ARBA00023136"/>
    </source>
</evidence>
<dbReference type="PANTHER" id="PTHR30614">
    <property type="entry name" value="MEMBRANE COMPONENT OF AMINO ACID ABC TRANSPORTER"/>
    <property type="match status" value="1"/>
</dbReference>
<evidence type="ECO:0000256" key="5">
    <source>
        <dbReference type="ARBA" id="ARBA00022692"/>
    </source>
</evidence>
<keyword evidence="6 8" id="KW-1133">Transmembrane helix</keyword>
<feature type="transmembrane region" description="Helical" evidence="8">
    <location>
        <begin position="59"/>
        <end position="81"/>
    </location>
</feature>
<evidence type="ECO:0000256" key="6">
    <source>
        <dbReference type="ARBA" id="ARBA00022989"/>
    </source>
</evidence>
<dbReference type="AlphaFoldDB" id="A0A127P694"/>
<sequence length="232" mass="26225">MNLKLDFAVLLHDEYPKLLVEGVVNMLQLTGYAWLLAMILGTTLALIRMTQNRWAERAVAVYVEYHQNVPMLVQIFLWYFGVTTLLPDFAQLWVNQHHSEFLFAIIAVGMCMSAYISEDLRSGIRSIPRAQMEAARALGMSYLKASRLVILPQALRIALPTLVSHTVLLFKNTSLAMAIGVAELTYATREIESQSFHTVEVYLLATMIYLGISLLIMAVGSVLENRYRIKAR</sequence>
<feature type="transmembrane region" description="Helical" evidence="8">
    <location>
        <begin position="157"/>
        <end position="181"/>
    </location>
</feature>
<keyword evidence="3 8" id="KW-0813">Transport</keyword>
<dbReference type="Pfam" id="PF00528">
    <property type="entry name" value="BPD_transp_1"/>
    <property type="match status" value="1"/>
</dbReference>
<organism evidence="10">
    <name type="scientific">Collimonas fungivorans</name>
    <dbReference type="NCBI Taxonomy" id="158899"/>
    <lineage>
        <taxon>Bacteria</taxon>
        <taxon>Pseudomonadati</taxon>
        <taxon>Pseudomonadota</taxon>
        <taxon>Betaproteobacteria</taxon>
        <taxon>Burkholderiales</taxon>
        <taxon>Oxalobacteraceae</taxon>
        <taxon>Collimonas</taxon>
    </lineage>
</organism>
<evidence type="ECO:0000256" key="8">
    <source>
        <dbReference type="RuleBase" id="RU363032"/>
    </source>
</evidence>
<dbReference type="RefSeq" id="WP_061538559.1">
    <property type="nucleotide sequence ID" value="NZ_CP013232.1"/>
</dbReference>
<dbReference type="SUPFAM" id="SSF161098">
    <property type="entry name" value="MetI-like"/>
    <property type="match status" value="1"/>
</dbReference>
<feature type="transmembrane region" description="Helical" evidence="8">
    <location>
        <begin position="26"/>
        <end position="47"/>
    </location>
</feature>
<evidence type="ECO:0000256" key="4">
    <source>
        <dbReference type="ARBA" id="ARBA00022475"/>
    </source>
</evidence>
<comment type="similarity">
    <text evidence="2">Belongs to the binding-protein-dependent transport system permease family. HisMQ subfamily.</text>
</comment>
<gene>
    <name evidence="10" type="ORF">CFter6_0477</name>
</gene>
<dbReference type="CDD" id="cd06261">
    <property type="entry name" value="TM_PBP2"/>
    <property type="match status" value="1"/>
</dbReference>
<dbReference type="EMBL" id="CP013232">
    <property type="protein sequence ID" value="AMO93208.1"/>
    <property type="molecule type" value="Genomic_DNA"/>
</dbReference>
<dbReference type="InterPro" id="IPR035906">
    <property type="entry name" value="MetI-like_sf"/>
</dbReference>
<dbReference type="Proteomes" id="UP000072421">
    <property type="component" value="Chromosome"/>
</dbReference>
<dbReference type="PANTHER" id="PTHR30614:SF47">
    <property type="entry name" value="ABC TRANSPORTER PERMEASE"/>
    <property type="match status" value="1"/>
</dbReference>
<dbReference type="InterPro" id="IPR010065">
    <property type="entry name" value="AA_ABC_transptr_permease_3TM"/>
</dbReference>
<dbReference type="GO" id="GO:0043190">
    <property type="term" value="C:ATP-binding cassette (ABC) transporter complex"/>
    <property type="evidence" value="ECO:0007669"/>
    <property type="project" value="InterPro"/>
</dbReference>
<evidence type="ECO:0000259" key="9">
    <source>
        <dbReference type="PROSITE" id="PS50928"/>
    </source>
</evidence>
<feature type="domain" description="ABC transmembrane type-1" evidence="9">
    <location>
        <begin position="23"/>
        <end position="220"/>
    </location>
</feature>
<protein>
    <submittedName>
        <fullName evidence="10">Amino ABC transporter, permease, 3-TM region, His/Glu/Gln/Arg/opine family domain protein</fullName>
    </submittedName>
</protein>
<proteinExistence type="inferred from homology"/>
<evidence type="ECO:0000256" key="3">
    <source>
        <dbReference type="ARBA" id="ARBA00022448"/>
    </source>
</evidence>
<evidence type="ECO:0000313" key="10">
    <source>
        <dbReference type="EMBL" id="AMO93208.1"/>
    </source>
</evidence>
<evidence type="ECO:0000256" key="1">
    <source>
        <dbReference type="ARBA" id="ARBA00004429"/>
    </source>
</evidence>
<dbReference type="InterPro" id="IPR000515">
    <property type="entry name" value="MetI-like"/>
</dbReference>
<dbReference type="PROSITE" id="PS50928">
    <property type="entry name" value="ABC_TM1"/>
    <property type="match status" value="1"/>
</dbReference>
<keyword evidence="4" id="KW-1003">Cell membrane</keyword>